<dbReference type="EMBL" id="UOEY01000118">
    <property type="protein sequence ID" value="VAW41149.1"/>
    <property type="molecule type" value="Genomic_DNA"/>
</dbReference>
<feature type="domain" description="BioF2-like acetyltransferase" evidence="1">
    <location>
        <begin position="294"/>
        <end position="437"/>
    </location>
</feature>
<name>A0A3B0VW96_9ZZZZ</name>
<dbReference type="SUPFAM" id="SSF55729">
    <property type="entry name" value="Acyl-CoA N-acyltransferases (Nat)"/>
    <property type="match status" value="1"/>
</dbReference>
<protein>
    <recommendedName>
        <fullName evidence="1">BioF2-like acetyltransferase domain-containing protein</fullName>
    </recommendedName>
</protein>
<dbReference type="Gene3D" id="3.40.630.30">
    <property type="match status" value="1"/>
</dbReference>
<dbReference type="InterPro" id="IPR038740">
    <property type="entry name" value="BioF2-like_GNAT_dom"/>
</dbReference>
<evidence type="ECO:0000259" key="1">
    <source>
        <dbReference type="Pfam" id="PF13480"/>
    </source>
</evidence>
<reference evidence="2" key="1">
    <citation type="submission" date="2018-06" db="EMBL/GenBank/DDBJ databases">
        <authorList>
            <person name="Zhirakovskaya E."/>
        </authorList>
    </citation>
    <scope>NUCLEOTIDE SEQUENCE</scope>
</reference>
<accession>A0A3B0VW96</accession>
<organism evidence="2">
    <name type="scientific">hydrothermal vent metagenome</name>
    <dbReference type="NCBI Taxonomy" id="652676"/>
    <lineage>
        <taxon>unclassified sequences</taxon>
        <taxon>metagenomes</taxon>
        <taxon>ecological metagenomes</taxon>
    </lineage>
</organism>
<dbReference type="AlphaFoldDB" id="A0A3B0VW96"/>
<proteinExistence type="predicted"/>
<gene>
    <name evidence="2" type="ORF">MNBD_DELTA04-958</name>
</gene>
<evidence type="ECO:0000313" key="2">
    <source>
        <dbReference type="EMBL" id="VAW41149.1"/>
    </source>
</evidence>
<dbReference type="InterPro" id="IPR016181">
    <property type="entry name" value="Acyl_CoA_acyltransferase"/>
</dbReference>
<sequence length="474" mass="53938">MNVKVLTEIESIREQVPRCIELAKRAGADLPCNFFYPAIHWWNHFNSLGGSAFWKKRGKNFFGNQSTLEQLFLFMVEEDGVLRAAAPFAAYRVRSAGGQGLRILCYAGDQVLIPYQDITVDPPGSRPVLAAFIECLVKFYQEEDYDLLILDHQLDTSQNVPVIRDFFANFQREQVMVREAVTSMRGGVRPWTIRQLSRRLRKLSEAAANEGVAIGGIEAFSTRLAECIPIKLLFPATRKVLAEELQQILARCRTYEALAGSLAAVENLLHDRPICYPYISLPLDHEAFLANLSRSTRYYYRRYMKSFREAGGTFETVSGRDISEVDVKDYLHLHQVRWGRESMFVCGDDSYSFHVDMVTAMAGEGLFSLFFAHFAGKRVAVLSSFDIHPRRECYFTGMDPEYLETRAGRLLWLYSIYDAIDNGYEIYDLGPGDFGYKMSLATGEARSHNFLVTRNDCPLDLDSIFAGYECMVPV</sequence>
<dbReference type="Pfam" id="PF13480">
    <property type="entry name" value="Acetyltransf_6"/>
    <property type="match status" value="1"/>
</dbReference>